<dbReference type="Gene3D" id="1.10.357.10">
    <property type="entry name" value="Tetracycline Repressor, domain 2"/>
    <property type="match status" value="1"/>
</dbReference>
<dbReference type="InterPro" id="IPR009057">
    <property type="entry name" value="Homeodomain-like_sf"/>
</dbReference>
<evidence type="ECO:0000313" key="7">
    <source>
        <dbReference type="Proteomes" id="UP000293519"/>
    </source>
</evidence>
<keyword evidence="1" id="KW-0805">Transcription regulation</keyword>
<keyword evidence="2 4" id="KW-0238">DNA-binding</keyword>
<keyword evidence="3" id="KW-0804">Transcription</keyword>
<evidence type="ECO:0000256" key="1">
    <source>
        <dbReference type="ARBA" id="ARBA00023015"/>
    </source>
</evidence>
<dbReference type="EMBL" id="SGWW01000001">
    <property type="protein sequence ID" value="RZS59384.1"/>
    <property type="molecule type" value="Genomic_DNA"/>
</dbReference>
<dbReference type="PROSITE" id="PS01081">
    <property type="entry name" value="HTH_TETR_1"/>
    <property type="match status" value="1"/>
</dbReference>
<dbReference type="InterPro" id="IPR001647">
    <property type="entry name" value="HTH_TetR"/>
</dbReference>
<reference evidence="6 7" key="1">
    <citation type="journal article" date="2015" name="Stand. Genomic Sci.">
        <title>Genomic Encyclopedia of Bacterial and Archaeal Type Strains, Phase III: the genomes of soil and plant-associated and newly described type strains.</title>
        <authorList>
            <person name="Whitman W.B."/>
            <person name="Woyke T."/>
            <person name="Klenk H.P."/>
            <person name="Zhou Y."/>
            <person name="Lilburn T.G."/>
            <person name="Beck B.J."/>
            <person name="De Vos P."/>
            <person name="Vandamme P."/>
            <person name="Eisen J.A."/>
            <person name="Garrity G."/>
            <person name="Hugenholtz P."/>
            <person name="Kyrpides N.C."/>
        </authorList>
    </citation>
    <scope>NUCLEOTIDE SEQUENCE [LARGE SCALE GENOMIC DNA]</scope>
    <source>
        <strain evidence="6 7">CV2</strain>
    </source>
</reference>
<dbReference type="FunFam" id="1.10.10.60:FF:000141">
    <property type="entry name" value="TetR family transcriptional regulator"/>
    <property type="match status" value="1"/>
</dbReference>
<proteinExistence type="predicted"/>
<evidence type="ECO:0000259" key="5">
    <source>
        <dbReference type="PROSITE" id="PS50977"/>
    </source>
</evidence>
<gene>
    <name evidence="6" type="ORF">EV141_0607</name>
</gene>
<dbReference type="Pfam" id="PF00440">
    <property type="entry name" value="TetR_N"/>
    <property type="match status" value="1"/>
</dbReference>
<comment type="caution">
    <text evidence="6">The sequence shown here is derived from an EMBL/GenBank/DDBJ whole genome shotgun (WGS) entry which is preliminary data.</text>
</comment>
<dbReference type="InterPro" id="IPR041490">
    <property type="entry name" value="KstR2_TetR_C"/>
</dbReference>
<dbReference type="AlphaFoldDB" id="A0A4Q7LX58"/>
<evidence type="ECO:0000256" key="2">
    <source>
        <dbReference type="ARBA" id="ARBA00023125"/>
    </source>
</evidence>
<dbReference type="PANTHER" id="PTHR30055:SF237">
    <property type="entry name" value="TRANSCRIPTIONAL REPRESSOR MCE3R"/>
    <property type="match status" value="1"/>
</dbReference>
<dbReference type="InterPro" id="IPR050109">
    <property type="entry name" value="HTH-type_TetR-like_transc_reg"/>
</dbReference>
<feature type="DNA-binding region" description="H-T-H motif" evidence="4">
    <location>
        <begin position="41"/>
        <end position="60"/>
    </location>
</feature>
<name>A0A4Q7LX58_9MICO</name>
<dbReference type="InterPro" id="IPR023772">
    <property type="entry name" value="DNA-bd_HTH_TetR-type_CS"/>
</dbReference>
<accession>A0A4Q7LX58</accession>
<dbReference type="Gene3D" id="1.10.10.60">
    <property type="entry name" value="Homeodomain-like"/>
    <property type="match status" value="1"/>
</dbReference>
<dbReference type="InterPro" id="IPR036271">
    <property type="entry name" value="Tet_transcr_reg_TetR-rel_C_sf"/>
</dbReference>
<dbReference type="GO" id="GO:0000976">
    <property type="term" value="F:transcription cis-regulatory region binding"/>
    <property type="evidence" value="ECO:0007669"/>
    <property type="project" value="TreeGrafter"/>
</dbReference>
<feature type="domain" description="HTH tetR-type" evidence="5">
    <location>
        <begin position="18"/>
        <end position="78"/>
    </location>
</feature>
<evidence type="ECO:0000256" key="3">
    <source>
        <dbReference type="ARBA" id="ARBA00023163"/>
    </source>
</evidence>
<dbReference type="Proteomes" id="UP000293519">
    <property type="component" value="Unassembled WGS sequence"/>
</dbReference>
<sequence length="223" mass="23572">MSTLAHMSIVVSREQAKAERRRALLAAAAQLFAERGFERVSLDDLGAAVGVSGPAVYRHFAGKQAVLAALLVDASAGLLDGARAVLADHDTNANGAMRADGDARADAASSIPDARQALRALVAFHVAFAVENPDVIRVQSADLESLADADRRTVRGLQRQYVELWVDVLESLHSGEQRSLLRTRAHAAFGLMNSTPHSARGAARDTRAVLATMAEAALSPEAS</sequence>
<dbReference type="SUPFAM" id="SSF46689">
    <property type="entry name" value="Homeodomain-like"/>
    <property type="match status" value="1"/>
</dbReference>
<protein>
    <submittedName>
        <fullName evidence="6">TetR family transcriptional regulator</fullName>
    </submittedName>
</protein>
<dbReference type="Pfam" id="PF17932">
    <property type="entry name" value="TetR_C_24"/>
    <property type="match status" value="1"/>
</dbReference>
<organism evidence="6 7">
    <name type="scientific">Microcella putealis</name>
    <dbReference type="NCBI Taxonomy" id="337005"/>
    <lineage>
        <taxon>Bacteria</taxon>
        <taxon>Bacillati</taxon>
        <taxon>Actinomycetota</taxon>
        <taxon>Actinomycetes</taxon>
        <taxon>Micrococcales</taxon>
        <taxon>Microbacteriaceae</taxon>
        <taxon>Microcella</taxon>
    </lineage>
</organism>
<dbReference type="SUPFAM" id="SSF48498">
    <property type="entry name" value="Tetracyclin repressor-like, C-terminal domain"/>
    <property type="match status" value="1"/>
</dbReference>
<keyword evidence="7" id="KW-1185">Reference proteome</keyword>
<dbReference type="PRINTS" id="PR00455">
    <property type="entry name" value="HTHTETR"/>
</dbReference>
<dbReference type="GO" id="GO:0003700">
    <property type="term" value="F:DNA-binding transcription factor activity"/>
    <property type="evidence" value="ECO:0007669"/>
    <property type="project" value="TreeGrafter"/>
</dbReference>
<dbReference type="PANTHER" id="PTHR30055">
    <property type="entry name" value="HTH-TYPE TRANSCRIPTIONAL REGULATOR RUTR"/>
    <property type="match status" value="1"/>
</dbReference>
<dbReference type="GO" id="GO:0045892">
    <property type="term" value="P:negative regulation of DNA-templated transcription"/>
    <property type="evidence" value="ECO:0007669"/>
    <property type="project" value="UniProtKB-ARBA"/>
</dbReference>
<evidence type="ECO:0000313" key="6">
    <source>
        <dbReference type="EMBL" id="RZS59384.1"/>
    </source>
</evidence>
<evidence type="ECO:0000256" key="4">
    <source>
        <dbReference type="PROSITE-ProRule" id="PRU00335"/>
    </source>
</evidence>
<dbReference type="PROSITE" id="PS50977">
    <property type="entry name" value="HTH_TETR_2"/>
    <property type="match status" value="1"/>
</dbReference>